<dbReference type="CDD" id="cd01300">
    <property type="entry name" value="YtcJ_like"/>
    <property type="match status" value="1"/>
</dbReference>
<sequence length="646" mass="71399">MPLLILKGLMTGFMTDGCLILDYRPAIEIYYNDPDRVLEKDLLTEIRPPLGGKLMKNLKTEIFTKIFQVIKAVTSAVKVIGKVIGFGLLVGAGCITQSHAANEDYLIVNAQIYTVDKSMPWAEAVLVENGVIAEVGTEKELLDKISSNVEVIDLGERMLMPGFQDPHLHALEAGINETVCFLPAEGTEEIYRGEIGYCLDEQHDNPWFMGAGVSMPALLETVESPMAFLDRLIPDRPAVILDNLGHGAWANTKAMQAVGYLDFQETPGVHPQGGLIDRHPFTGRLTGVVFENAQQKLRNAALPPTKDNVDFAYESLLQALELLAENGITSVSDAGGYWPRGHQEAWIRAEEENLLTVRASNALYLYPDLPFEEQIAEFQKRYSNDPAKLLRFNQAKIYVDGILSQATGALYQPYEVSLDLPKDLQRGFLYFEEETLFDYVSALERLGFQVHFHATGDRGVGLALDAVAHAGKENGSRGIQHRITHLYLVDQKDVSRFTGLNVITDFQLAPSSTSSETKRYLAGFIGNRAENLMPARKLYEAGVEVVLSSDWDAEELSPLMKIEAVLTQKDGAFDRVEDVIEMMTLNVAKLLQHADKTGSIEPGKLADFVVLDRNILDIPVNEIGAVNVEATLLGGEVVYDPKGLFP</sequence>
<dbReference type="AlphaFoldDB" id="A0A0M2R698"/>
<reference evidence="2 3" key="1">
    <citation type="submission" date="2015-03" db="EMBL/GenBank/DDBJ databases">
        <title>Genome sequence of Kiloniella sp. P1-1, isolated from the gut microflora of Pacific white shrimp, Penaeus vannamei.</title>
        <authorList>
            <person name="Shao Z."/>
            <person name="Wang L."/>
            <person name="Li X."/>
        </authorList>
    </citation>
    <scope>NUCLEOTIDE SEQUENCE [LARGE SCALE GENOMIC DNA]</scope>
    <source>
        <strain evidence="2 3">P1-1</strain>
    </source>
</reference>
<dbReference type="InterPro" id="IPR032466">
    <property type="entry name" value="Metal_Hydrolase"/>
</dbReference>
<dbReference type="GO" id="GO:0016810">
    <property type="term" value="F:hydrolase activity, acting on carbon-nitrogen (but not peptide) bonds"/>
    <property type="evidence" value="ECO:0007669"/>
    <property type="project" value="InterPro"/>
</dbReference>
<dbReference type="EMBL" id="LANI01000005">
    <property type="protein sequence ID" value="KKJ77166.1"/>
    <property type="molecule type" value="Genomic_DNA"/>
</dbReference>
<evidence type="ECO:0000313" key="2">
    <source>
        <dbReference type="EMBL" id="KKJ77166.1"/>
    </source>
</evidence>
<dbReference type="InterPro" id="IPR013108">
    <property type="entry name" value="Amidohydro_3"/>
</dbReference>
<protein>
    <recommendedName>
        <fullName evidence="1">Amidohydrolase 3 domain-containing protein</fullName>
    </recommendedName>
</protein>
<dbReference type="Pfam" id="PF07969">
    <property type="entry name" value="Amidohydro_3"/>
    <property type="match status" value="1"/>
</dbReference>
<evidence type="ECO:0000313" key="3">
    <source>
        <dbReference type="Proteomes" id="UP000034491"/>
    </source>
</evidence>
<dbReference type="STRING" id="1549748.WH95_08860"/>
<evidence type="ECO:0000259" key="1">
    <source>
        <dbReference type="Pfam" id="PF07969"/>
    </source>
</evidence>
<feature type="domain" description="Amidohydrolase 3" evidence="1">
    <location>
        <begin position="150"/>
        <end position="639"/>
    </location>
</feature>
<dbReference type="PANTHER" id="PTHR22642">
    <property type="entry name" value="IMIDAZOLONEPROPIONASE"/>
    <property type="match status" value="1"/>
</dbReference>
<gene>
    <name evidence="2" type="ORF">WH95_08860</name>
</gene>
<dbReference type="Proteomes" id="UP000034491">
    <property type="component" value="Unassembled WGS sequence"/>
</dbReference>
<comment type="caution">
    <text evidence="2">The sequence shown here is derived from an EMBL/GenBank/DDBJ whole genome shotgun (WGS) entry which is preliminary data.</text>
</comment>
<proteinExistence type="predicted"/>
<dbReference type="SUPFAM" id="SSF51338">
    <property type="entry name" value="Composite domain of metallo-dependent hydrolases"/>
    <property type="match status" value="1"/>
</dbReference>
<dbReference type="InterPro" id="IPR033932">
    <property type="entry name" value="YtcJ-like"/>
</dbReference>
<dbReference type="PATRIC" id="fig|1549748.8.peg.3789"/>
<dbReference type="Gene3D" id="3.20.20.140">
    <property type="entry name" value="Metal-dependent hydrolases"/>
    <property type="match status" value="1"/>
</dbReference>
<dbReference type="PANTHER" id="PTHR22642:SF2">
    <property type="entry name" value="PROTEIN LONG AFTER FAR-RED 3"/>
    <property type="match status" value="1"/>
</dbReference>
<dbReference type="Gene3D" id="3.10.310.70">
    <property type="match status" value="1"/>
</dbReference>
<dbReference type="InterPro" id="IPR011059">
    <property type="entry name" value="Metal-dep_hydrolase_composite"/>
</dbReference>
<keyword evidence="3" id="KW-1185">Reference proteome</keyword>
<dbReference type="SUPFAM" id="SSF51556">
    <property type="entry name" value="Metallo-dependent hydrolases"/>
    <property type="match status" value="1"/>
</dbReference>
<organism evidence="2 3">
    <name type="scientific">Kiloniella litopenaei</name>
    <dbReference type="NCBI Taxonomy" id="1549748"/>
    <lineage>
        <taxon>Bacteria</taxon>
        <taxon>Pseudomonadati</taxon>
        <taxon>Pseudomonadota</taxon>
        <taxon>Alphaproteobacteria</taxon>
        <taxon>Rhodospirillales</taxon>
        <taxon>Kiloniellaceae</taxon>
        <taxon>Kiloniella</taxon>
    </lineage>
</organism>
<dbReference type="Gene3D" id="2.30.40.10">
    <property type="entry name" value="Urease, subunit C, domain 1"/>
    <property type="match status" value="1"/>
</dbReference>
<accession>A0A0M2R698</accession>
<name>A0A0M2R698_9PROT</name>